<dbReference type="EMBL" id="CP000749">
    <property type="protein sequence ID" value="ABR71629.1"/>
    <property type="molecule type" value="Genomic_DNA"/>
</dbReference>
<comment type="similarity">
    <text evidence="2">Belongs to the bacterial solute-binding protein 1 family.</text>
</comment>
<dbReference type="InterPro" id="IPR050490">
    <property type="entry name" value="Bact_solute-bd_prot1"/>
</dbReference>
<dbReference type="STRING" id="400668.Mmwyl1_2716"/>
<dbReference type="GO" id="GO:0042597">
    <property type="term" value="C:periplasmic space"/>
    <property type="evidence" value="ECO:0007669"/>
    <property type="project" value="UniProtKB-SubCell"/>
</dbReference>
<evidence type="ECO:0000256" key="1">
    <source>
        <dbReference type="ARBA" id="ARBA00004418"/>
    </source>
</evidence>
<evidence type="ECO:0000256" key="2">
    <source>
        <dbReference type="ARBA" id="ARBA00008520"/>
    </source>
</evidence>
<dbReference type="InterPro" id="IPR006059">
    <property type="entry name" value="SBP"/>
</dbReference>
<dbReference type="PANTHER" id="PTHR43649">
    <property type="entry name" value="ARABINOSE-BINDING PROTEIN-RELATED"/>
    <property type="match status" value="1"/>
</dbReference>
<dbReference type="OrthoDB" id="5897001at2"/>
<feature type="chain" id="PRO_5002704470" evidence="3">
    <location>
        <begin position="23"/>
        <end position="433"/>
    </location>
</feature>
<feature type="signal peptide" evidence="3">
    <location>
        <begin position="1"/>
        <end position="22"/>
    </location>
</feature>
<organism evidence="4">
    <name type="scientific">Marinomonas sp. (strain MWYL1)</name>
    <dbReference type="NCBI Taxonomy" id="400668"/>
    <lineage>
        <taxon>Bacteria</taxon>
        <taxon>Pseudomonadati</taxon>
        <taxon>Pseudomonadota</taxon>
        <taxon>Gammaproteobacteria</taxon>
        <taxon>Oceanospirillales</taxon>
        <taxon>Oceanospirillaceae</taxon>
        <taxon>Marinomonas</taxon>
    </lineage>
</organism>
<keyword evidence="3" id="KW-0732">Signal</keyword>
<accession>A6VYV0</accession>
<evidence type="ECO:0000313" key="4">
    <source>
        <dbReference type="EMBL" id="ABR71629.1"/>
    </source>
</evidence>
<proteinExistence type="inferred from homology"/>
<sequence>MKQLLLGTATAGLLALSPLASATTIELQRFFGACEAEYGNNTDVSAAVGECGIITSLVNKFEADNPDIDVNVTTVEWPGYDQLNAQLASRSAPDVVSMHYSAISDYQSRGLLVPLDKLLKDQNIKPSDFTEAGISSVTKEDGIYALPFDNWTMLFHVNNNLMRQAGLLKKDGTPILPTSREELFSQGKQFQEATGKPYLIQVSANETASFARMFYTLMMQQNSTFFDDPRKIDLTGEDAKKTLTFMKDMLNVTAKNLDYAAAVSGFSSGDAGISVNGTWLIGSYDNQSKESNNALSGGYSVYPIPQFFDKKDVTYTDGHGWAVPRGKRSDEKMAAIGKLFKFFYDNNYQWARTGHLPVVKAVINSEQFKSLPHRSDIAKIAKTGQALPSAVLRQFAIQDILGEELSSAVNGDKSIDDALKTAQYRVNDLLENI</sequence>
<name>A6VYV0_MARMS</name>
<protein>
    <submittedName>
        <fullName evidence="4">Extracellular solute-binding protein family 1</fullName>
    </submittedName>
</protein>
<dbReference type="HOGENOM" id="CLU_031285_10_0_6"/>
<gene>
    <name evidence="4" type="ordered locus">Mmwyl1_2716</name>
</gene>
<dbReference type="Gene3D" id="3.40.190.10">
    <property type="entry name" value="Periplasmic binding protein-like II"/>
    <property type="match status" value="1"/>
</dbReference>
<reference evidence="4" key="1">
    <citation type="submission" date="2007-06" db="EMBL/GenBank/DDBJ databases">
        <title>Complete sequence of Marinomonas sp. MWYL1.</title>
        <authorList>
            <consortium name="US DOE Joint Genome Institute"/>
            <person name="Copeland A."/>
            <person name="Lucas S."/>
            <person name="Lapidus A."/>
            <person name="Barry K."/>
            <person name="Glavina del Rio T."/>
            <person name="Dalin E."/>
            <person name="Tice H."/>
            <person name="Pitluck S."/>
            <person name="Kiss H."/>
            <person name="Brettin T."/>
            <person name="Bruce D."/>
            <person name="Detter J.C."/>
            <person name="Han C."/>
            <person name="Schmutz J."/>
            <person name="Larimer F."/>
            <person name="Land M."/>
            <person name="Hauser L."/>
            <person name="Kyrpides N."/>
            <person name="Kim E."/>
            <person name="Johnston A.W.B."/>
            <person name="Todd J.D."/>
            <person name="Rogers R."/>
            <person name="Wexler M."/>
            <person name="Bond P.L."/>
            <person name="Li Y."/>
            <person name="Richardson P."/>
        </authorList>
    </citation>
    <scope>NUCLEOTIDE SEQUENCE [LARGE SCALE GENOMIC DNA]</scope>
    <source>
        <strain evidence="4">MWYL1</strain>
    </source>
</reference>
<comment type="subcellular location">
    <subcellularLocation>
        <location evidence="1">Periplasm</location>
    </subcellularLocation>
</comment>
<dbReference type="PANTHER" id="PTHR43649:SF14">
    <property type="entry name" value="BLR3389 PROTEIN"/>
    <property type="match status" value="1"/>
</dbReference>
<dbReference type="eggNOG" id="COG1653">
    <property type="taxonomic scope" value="Bacteria"/>
</dbReference>
<evidence type="ECO:0000256" key="3">
    <source>
        <dbReference type="SAM" id="SignalP"/>
    </source>
</evidence>
<dbReference type="SUPFAM" id="SSF53850">
    <property type="entry name" value="Periplasmic binding protein-like II"/>
    <property type="match status" value="1"/>
</dbReference>
<dbReference type="KEGG" id="mmw:Mmwyl1_2716"/>
<dbReference type="AlphaFoldDB" id="A6VYV0"/>
<dbReference type="Pfam" id="PF01547">
    <property type="entry name" value="SBP_bac_1"/>
    <property type="match status" value="1"/>
</dbReference>